<feature type="compositionally biased region" description="Polar residues" evidence="1">
    <location>
        <begin position="59"/>
        <end position="68"/>
    </location>
</feature>
<keyword evidence="2" id="KW-0472">Membrane</keyword>
<accession>A0ABZ1D8K5</accession>
<evidence type="ECO:0000256" key="1">
    <source>
        <dbReference type="SAM" id="MobiDB-lite"/>
    </source>
</evidence>
<feature type="transmembrane region" description="Helical" evidence="2">
    <location>
        <begin position="141"/>
        <end position="167"/>
    </location>
</feature>
<reference evidence="3 4" key="1">
    <citation type="submission" date="2024-01" db="EMBL/GenBank/DDBJ databases">
        <title>Comparative genomics of Cryptococcus and Kwoniella reveals pathogenesis evolution and contrasting modes of karyotype evolution via chromosome fusion or intercentromeric recombination.</title>
        <authorList>
            <person name="Coelho M.A."/>
            <person name="David-Palma M."/>
            <person name="Shea T."/>
            <person name="Bowers K."/>
            <person name="McGinley-Smith S."/>
            <person name="Mohammad A.W."/>
            <person name="Gnirke A."/>
            <person name="Yurkov A.M."/>
            <person name="Nowrousian M."/>
            <person name="Sun S."/>
            <person name="Cuomo C.A."/>
            <person name="Heitman J."/>
        </authorList>
    </citation>
    <scope>NUCLEOTIDE SEQUENCE [LARGE SCALE GENOMIC DNA]</scope>
    <source>
        <strain evidence="3">CBS 11374</strain>
    </source>
</reference>
<evidence type="ECO:0000256" key="2">
    <source>
        <dbReference type="SAM" id="Phobius"/>
    </source>
</evidence>
<feature type="compositionally biased region" description="Polar residues" evidence="1">
    <location>
        <begin position="1"/>
        <end position="18"/>
    </location>
</feature>
<proteinExistence type="predicted"/>
<feature type="compositionally biased region" description="Polar residues" evidence="1">
    <location>
        <begin position="201"/>
        <end position="212"/>
    </location>
</feature>
<feature type="compositionally biased region" description="Low complexity" evidence="1">
    <location>
        <begin position="397"/>
        <end position="419"/>
    </location>
</feature>
<sequence length="419" mass="44615">MPDDQSSGSSNADPTNNPLFGAPPPSSGTSPSPSPPEPQPQPAAPITPDSILSSSSSSTVPLTATTNPLFGASPPQDVYAHTGGNTNTSSNTNVTSQYQRNPREIHVYQPPRNGPHNFSYNNSSSSSSTSSFKTLMFIRRITYVLSMFLGISATLSALCSVFLLPLLHSSFSARKAIVDQQLTRVNSLVNGLKKLRGSKLYPNSNSDSLPTKSHSGSEESDYGEDSNNNNNRADQKSSLSSSRKEEISTKESQASLKEITSSSSSSSTSSQTDHHEHPEVPLPFQSISPILSLQTLSAGLKSLSSALDSTSTTRTSLISTLESYTSSIHRQLFVSRPAGGFGGYSVGMGSLSQHLGKNGESNGVDGLGGVKGEEWDSVRKEVRAIKGVLLNRRQFAQPQPQTQSQPQSHSHMQSSQIAD</sequence>
<gene>
    <name evidence="3" type="ORF">IL334_007404</name>
</gene>
<feature type="compositionally biased region" description="Low complexity" evidence="1">
    <location>
        <begin position="46"/>
        <end position="58"/>
    </location>
</feature>
<keyword evidence="4" id="KW-1185">Reference proteome</keyword>
<feature type="compositionally biased region" description="Polar residues" evidence="1">
    <location>
        <begin position="250"/>
        <end position="259"/>
    </location>
</feature>
<organism evidence="3 4">
    <name type="scientific">Kwoniella shivajii</name>
    <dbReference type="NCBI Taxonomy" id="564305"/>
    <lineage>
        <taxon>Eukaryota</taxon>
        <taxon>Fungi</taxon>
        <taxon>Dikarya</taxon>
        <taxon>Basidiomycota</taxon>
        <taxon>Agaricomycotina</taxon>
        <taxon>Tremellomycetes</taxon>
        <taxon>Tremellales</taxon>
        <taxon>Cryptococcaceae</taxon>
        <taxon>Kwoniella</taxon>
    </lineage>
</organism>
<feature type="region of interest" description="Disordered" evidence="1">
    <location>
        <begin position="391"/>
        <end position="419"/>
    </location>
</feature>
<dbReference type="Proteomes" id="UP001329825">
    <property type="component" value="Chromosome 10"/>
</dbReference>
<dbReference type="EMBL" id="CP141890">
    <property type="protein sequence ID" value="WRT70406.1"/>
    <property type="molecule type" value="Genomic_DNA"/>
</dbReference>
<evidence type="ECO:0000313" key="4">
    <source>
        <dbReference type="Proteomes" id="UP001329825"/>
    </source>
</evidence>
<feature type="compositionally biased region" description="Low complexity" evidence="1">
    <location>
        <begin position="260"/>
        <end position="270"/>
    </location>
</feature>
<feature type="compositionally biased region" description="Low complexity" evidence="1">
    <location>
        <begin position="117"/>
        <end position="129"/>
    </location>
</feature>
<name>A0ABZ1D8K5_9TREE</name>
<feature type="compositionally biased region" description="Pro residues" evidence="1">
    <location>
        <begin position="21"/>
        <end position="45"/>
    </location>
</feature>
<dbReference type="RefSeq" id="XP_062795145.1">
    <property type="nucleotide sequence ID" value="XM_062939094.1"/>
</dbReference>
<protein>
    <recommendedName>
        <fullName evidence="5">Peroxin-14</fullName>
    </recommendedName>
</protein>
<feature type="region of interest" description="Disordered" evidence="1">
    <location>
        <begin position="199"/>
        <end position="282"/>
    </location>
</feature>
<feature type="compositionally biased region" description="Low complexity" evidence="1">
    <location>
        <begin position="82"/>
        <end position="93"/>
    </location>
</feature>
<keyword evidence="2" id="KW-1133">Transmembrane helix</keyword>
<evidence type="ECO:0000313" key="3">
    <source>
        <dbReference type="EMBL" id="WRT70406.1"/>
    </source>
</evidence>
<dbReference type="GeneID" id="87959534"/>
<evidence type="ECO:0008006" key="5">
    <source>
        <dbReference type="Google" id="ProtNLM"/>
    </source>
</evidence>
<feature type="region of interest" description="Disordered" evidence="1">
    <location>
        <begin position="1"/>
        <end position="129"/>
    </location>
</feature>
<keyword evidence="2" id="KW-0812">Transmembrane</keyword>
<feature type="compositionally biased region" description="Low complexity" evidence="1">
    <location>
        <begin position="225"/>
        <end position="241"/>
    </location>
</feature>